<evidence type="ECO:0000256" key="3">
    <source>
        <dbReference type="ARBA" id="ARBA00009120"/>
    </source>
</evidence>
<dbReference type="RefSeq" id="WP_138543277.1">
    <property type="nucleotide sequence ID" value="NZ_PNCJ01000005.1"/>
</dbReference>
<comment type="similarity">
    <text evidence="3">Belongs to the major facilitator superfamily. FHS transporter (TC 2.A.1.7) family.</text>
</comment>
<keyword evidence="6" id="KW-0997">Cell inner membrane</keyword>
<feature type="transmembrane region" description="Helical" evidence="11">
    <location>
        <begin position="160"/>
        <end position="181"/>
    </location>
</feature>
<feature type="domain" description="Major facilitator superfamily (MFS) profile" evidence="12">
    <location>
        <begin position="24"/>
        <end position="416"/>
    </location>
</feature>
<feature type="transmembrane region" description="Helical" evidence="11">
    <location>
        <begin position="89"/>
        <end position="108"/>
    </location>
</feature>
<feature type="transmembrane region" description="Helical" evidence="11">
    <location>
        <begin position="114"/>
        <end position="139"/>
    </location>
</feature>
<dbReference type="GO" id="GO:0055056">
    <property type="term" value="F:D-glucose transmembrane transporter activity"/>
    <property type="evidence" value="ECO:0007669"/>
    <property type="project" value="InterPro"/>
</dbReference>
<dbReference type="NCBIfam" id="TIGR00885">
    <property type="entry name" value="fucP"/>
    <property type="match status" value="1"/>
</dbReference>
<evidence type="ECO:0000256" key="2">
    <source>
        <dbReference type="ARBA" id="ARBA00004429"/>
    </source>
</evidence>
<keyword evidence="9 11" id="KW-1133">Transmembrane helix</keyword>
<sequence length="424" mass="45078">MSEINTNQSYVASGDAKNNNYLLPLTAMTTLFFLWGFITVLNDVLIPRLKAVFDLSYTEAMLVQFCFFSAYFIVSLPAGAFLKRFGYKNGVLTGLVVAAGGCLLFYPAVVVHEYWLFLTALFVLASGITVLQVSANPYVAALGPEKTASSRLNLAQALNSLGTTVGPAVGGMLLFGAGASMATDAASADSVKVPYLMLAGALLLIAAVFAFLKLPTIEAHTEEGDCKARGHKLTEAPHLVMGVVAIFCYVGAEVAIGSFLVNYFAEPSIAGMEEHTAAKYISYYWGGAMVGRFIGSAALQKVAPSKALMFNAIAIIALLLLTMSTDGKLAMFAVLAVGLFNSIMFPTIFSIAIEGLGSLTSKGSGWLCLAIVGGALVPLVQGFVADNAGIQISFIVPMVCYIFIAWYGLNVVSLYKQWQQKVEN</sequence>
<feature type="transmembrane region" description="Helical" evidence="11">
    <location>
        <begin position="239"/>
        <end position="265"/>
    </location>
</feature>
<dbReference type="InterPro" id="IPR005275">
    <property type="entry name" value="Lfuc_symporter_FucP"/>
</dbReference>
<dbReference type="PANTHER" id="PTHR43702:SF3">
    <property type="entry name" value="PROTEIN TSGA"/>
    <property type="match status" value="1"/>
</dbReference>
<dbReference type="GO" id="GO:0015535">
    <property type="term" value="F:fucose:proton symporter activity"/>
    <property type="evidence" value="ECO:0007669"/>
    <property type="project" value="InterPro"/>
</dbReference>
<feature type="transmembrane region" description="Helical" evidence="11">
    <location>
        <begin position="21"/>
        <end position="41"/>
    </location>
</feature>
<feature type="transmembrane region" description="Helical" evidence="11">
    <location>
        <begin position="390"/>
        <end position="409"/>
    </location>
</feature>
<evidence type="ECO:0000313" key="14">
    <source>
        <dbReference type="Proteomes" id="UP000306719"/>
    </source>
</evidence>
<keyword evidence="7" id="KW-0762">Sugar transport</keyword>
<dbReference type="CDD" id="cd17394">
    <property type="entry name" value="MFS_FucP_like"/>
    <property type="match status" value="1"/>
</dbReference>
<evidence type="ECO:0000256" key="9">
    <source>
        <dbReference type="ARBA" id="ARBA00022989"/>
    </source>
</evidence>
<proteinExistence type="inferred from homology"/>
<feature type="transmembrane region" description="Helical" evidence="11">
    <location>
        <begin position="307"/>
        <end position="323"/>
    </location>
</feature>
<keyword evidence="10 11" id="KW-0472">Membrane</keyword>
<keyword evidence="8 11" id="KW-0812">Transmembrane</keyword>
<dbReference type="Proteomes" id="UP000306719">
    <property type="component" value="Unassembled WGS sequence"/>
</dbReference>
<dbReference type="InterPro" id="IPR036259">
    <property type="entry name" value="MFS_trans_sf"/>
</dbReference>
<dbReference type="Pfam" id="PF07690">
    <property type="entry name" value="MFS_1"/>
    <property type="match status" value="1"/>
</dbReference>
<dbReference type="GO" id="GO:0005354">
    <property type="term" value="F:galactose transmembrane transporter activity"/>
    <property type="evidence" value="ECO:0007669"/>
    <property type="project" value="InterPro"/>
</dbReference>
<evidence type="ECO:0000256" key="7">
    <source>
        <dbReference type="ARBA" id="ARBA00022597"/>
    </source>
</evidence>
<dbReference type="EMBL" id="PNCJ01000005">
    <property type="protein sequence ID" value="TMP39364.1"/>
    <property type="molecule type" value="Genomic_DNA"/>
</dbReference>
<reference evidence="14" key="2">
    <citation type="submission" date="2019-06" db="EMBL/GenBank/DDBJ databases">
        <title>Co-occurence of chitin degradation, pigmentation and bioactivity in marine Pseudoalteromonas.</title>
        <authorList>
            <person name="Sonnenschein E.C."/>
            <person name="Bech P.K."/>
        </authorList>
    </citation>
    <scope>NUCLEOTIDE SEQUENCE [LARGE SCALE GENOMIC DNA]</scope>
    <source>
        <strain evidence="14">S2599</strain>
    </source>
</reference>
<keyword evidence="5" id="KW-1003">Cell membrane</keyword>
<protein>
    <submittedName>
        <fullName evidence="13">L-fucose:H+ symporter permease</fullName>
    </submittedName>
</protein>
<dbReference type="OrthoDB" id="9795150at2"/>
<dbReference type="InterPro" id="IPR020846">
    <property type="entry name" value="MFS_dom"/>
</dbReference>
<accession>A0A5S3X5P2</accession>
<organism evidence="13 14">
    <name type="scientific">Pseudoalteromonas rubra</name>
    <dbReference type="NCBI Taxonomy" id="43658"/>
    <lineage>
        <taxon>Bacteria</taxon>
        <taxon>Pseudomonadati</taxon>
        <taxon>Pseudomonadota</taxon>
        <taxon>Gammaproteobacteria</taxon>
        <taxon>Alteromonadales</taxon>
        <taxon>Pseudoalteromonadaceae</taxon>
        <taxon>Pseudoalteromonas</taxon>
    </lineage>
</organism>
<dbReference type="InterPro" id="IPR011701">
    <property type="entry name" value="MFS"/>
</dbReference>
<dbReference type="AlphaFoldDB" id="A0A5S3X5P2"/>
<gene>
    <name evidence="13" type="primary">fucP</name>
    <name evidence="13" type="ORF">CWB98_01885</name>
</gene>
<feature type="transmembrane region" description="Helical" evidence="11">
    <location>
        <begin position="329"/>
        <end position="353"/>
    </location>
</feature>
<comment type="function">
    <text evidence="1">Intake of glucose and galactose.</text>
</comment>
<evidence type="ECO:0000259" key="12">
    <source>
        <dbReference type="PROSITE" id="PS50850"/>
    </source>
</evidence>
<evidence type="ECO:0000256" key="11">
    <source>
        <dbReference type="SAM" id="Phobius"/>
    </source>
</evidence>
<reference evidence="13 14" key="1">
    <citation type="submission" date="2018-01" db="EMBL/GenBank/DDBJ databases">
        <authorList>
            <person name="Paulsen S."/>
            <person name="Gram L.K."/>
        </authorList>
    </citation>
    <scope>NUCLEOTIDE SEQUENCE [LARGE SCALE GENOMIC DNA]</scope>
    <source>
        <strain evidence="13 14">S2599</strain>
    </source>
</reference>
<evidence type="ECO:0000256" key="6">
    <source>
        <dbReference type="ARBA" id="ARBA00022519"/>
    </source>
</evidence>
<feature type="transmembrane region" description="Helical" evidence="11">
    <location>
        <begin position="193"/>
        <end position="212"/>
    </location>
</feature>
<evidence type="ECO:0000256" key="8">
    <source>
        <dbReference type="ARBA" id="ARBA00022692"/>
    </source>
</evidence>
<evidence type="ECO:0000256" key="10">
    <source>
        <dbReference type="ARBA" id="ARBA00023136"/>
    </source>
</evidence>
<feature type="transmembrane region" description="Helical" evidence="11">
    <location>
        <begin position="277"/>
        <end position="295"/>
    </location>
</feature>
<dbReference type="PROSITE" id="PS50850">
    <property type="entry name" value="MFS"/>
    <property type="match status" value="1"/>
</dbReference>
<evidence type="ECO:0000256" key="4">
    <source>
        <dbReference type="ARBA" id="ARBA00022448"/>
    </source>
</evidence>
<feature type="transmembrane region" description="Helical" evidence="11">
    <location>
        <begin position="61"/>
        <end position="82"/>
    </location>
</feature>
<dbReference type="PANTHER" id="PTHR43702">
    <property type="entry name" value="L-FUCOSE-PROTON SYMPORTER"/>
    <property type="match status" value="1"/>
</dbReference>
<dbReference type="GO" id="GO:1904659">
    <property type="term" value="P:D-glucose transmembrane transport"/>
    <property type="evidence" value="ECO:0007669"/>
    <property type="project" value="InterPro"/>
</dbReference>
<comment type="subcellular location">
    <subcellularLocation>
        <location evidence="2">Cell inner membrane</location>
        <topology evidence="2">Multi-pass membrane protein</topology>
    </subcellularLocation>
</comment>
<dbReference type="InterPro" id="IPR050375">
    <property type="entry name" value="MFS_TsgA-like"/>
</dbReference>
<evidence type="ECO:0000256" key="1">
    <source>
        <dbReference type="ARBA" id="ARBA00003321"/>
    </source>
</evidence>
<dbReference type="NCBIfam" id="TIGR01272">
    <property type="entry name" value="gluP"/>
    <property type="match status" value="1"/>
</dbReference>
<dbReference type="SUPFAM" id="SSF103473">
    <property type="entry name" value="MFS general substrate transporter"/>
    <property type="match status" value="1"/>
</dbReference>
<feature type="transmembrane region" description="Helical" evidence="11">
    <location>
        <begin position="365"/>
        <end position="384"/>
    </location>
</feature>
<comment type="caution">
    <text evidence="13">The sequence shown here is derived from an EMBL/GenBank/DDBJ whole genome shotgun (WGS) entry which is preliminary data.</text>
</comment>
<dbReference type="InterPro" id="IPR005964">
    <property type="entry name" value="Glc/Gal_transptr_bac"/>
</dbReference>
<evidence type="ECO:0000256" key="5">
    <source>
        <dbReference type="ARBA" id="ARBA00022475"/>
    </source>
</evidence>
<dbReference type="GO" id="GO:0005886">
    <property type="term" value="C:plasma membrane"/>
    <property type="evidence" value="ECO:0007669"/>
    <property type="project" value="UniProtKB-SubCell"/>
</dbReference>
<evidence type="ECO:0000313" key="13">
    <source>
        <dbReference type="EMBL" id="TMP39364.1"/>
    </source>
</evidence>
<dbReference type="Gene3D" id="1.20.1250.20">
    <property type="entry name" value="MFS general substrate transporter like domains"/>
    <property type="match status" value="2"/>
</dbReference>
<keyword evidence="4" id="KW-0813">Transport</keyword>
<name>A0A5S3X5P2_9GAMM</name>